<feature type="signal peptide" evidence="1">
    <location>
        <begin position="1"/>
        <end position="20"/>
    </location>
</feature>
<feature type="chain" id="PRO_5043863933" evidence="1">
    <location>
        <begin position="21"/>
        <end position="331"/>
    </location>
</feature>
<dbReference type="Pfam" id="PF11735">
    <property type="entry name" value="CAP59_mtransfer"/>
    <property type="match status" value="1"/>
</dbReference>
<dbReference type="EMBL" id="CAUYUE010000008">
    <property type="protein sequence ID" value="CAK0783167.1"/>
    <property type="molecule type" value="Genomic_DNA"/>
</dbReference>
<comment type="caution">
    <text evidence="2">The sequence shown here is derived from an EMBL/GenBank/DDBJ whole genome shotgun (WGS) entry which is preliminary data.</text>
</comment>
<keyword evidence="3" id="KW-1185">Reference proteome</keyword>
<protein>
    <submittedName>
        <fullName evidence="2">Uncharacterized protein</fullName>
    </submittedName>
</protein>
<evidence type="ECO:0000256" key="1">
    <source>
        <dbReference type="SAM" id="SignalP"/>
    </source>
</evidence>
<dbReference type="InterPro" id="IPR021047">
    <property type="entry name" value="Mannosyltransferase_CMT1"/>
</dbReference>
<keyword evidence="1" id="KW-0732">Signal</keyword>
<proteinExistence type="predicted"/>
<sequence>MPHFITQLLLSVVSLTPGDAFVSLYESGSTDATGAWLQLMDSLLLLLEVPRQIVTGGIARAAGMERIEFMAQIRNAASAPMQQMPDLSMPAWPADRLVFVNDVFFCAGDVIRLLQHWDADVACGMDFMAWKSPPSTNDIQPFGPYGPPLSVVHDPEQLQFYDFWVARDANGAPLSNVKPFVHHTYSLQRLDQGLPFPVSCCWNGMLSMNAEPFTHHSLRFRSAGAGECAECEASNMCRDFLRLGYSRMVVDPGVRLAYTADIARQRYTQKVDIPIAPWANASAAAPVDFDFAPRKFHMTCCNKDQDSDNVDFTQCTPETMIYERDAQIARL</sequence>
<dbReference type="AlphaFoldDB" id="A0AAV1I7Z7"/>
<dbReference type="PANTHER" id="PTHR34144">
    <property type="entry name" value="CHROMOSOME 8, WHOLE GENOME SHOTGUN SEQUENCE"/>
    <property type="match status" value="1"/>
</dbReference>
<evidence type="ECO:0000313" key="3">
    <source>
        <dbReference type="Proteomes" id="UP001314263"/>
    </source>
</evidence>
<name>A0AAV1I7Z7_9CHLO</name>
<dbReference type="Proteomes" id="UP001314263">
    <property type="component" value="Unassembled WGS sequence"/>
</dbReference>
<organism evidence="2 3">
    <name type="scientific">Coccomyxa viridis</name>
    <dbReference type="NCBI Taxonomy" id="1274662"/>
    <lineage>
        <taxon>Eukaryota</taxon>
        <taxon>Viridiplantae</taxon>
        <taxon>Chlorophyta</taxon>
        <taxon>core chlorophytes</taxon>
        <taxon>Trebouxiophyceae</taxon>
        <taxon>Trebouxiophyceae incertae sedis</taxon>
        <taxon>Coccomyxaceae</taxon>
        <taxon>Coccomyxa</taxon>
    </lineage>
</organism>
<dbReference type="PANTHER" id="PTHR34144:SF7">
    <property type="entry name" value="EXPORT PROTEIN (CAP59), PUTATIVE (AFU_ORTHOLOGUE AFUA_7G05020)-RELATED"/>
    <property type="match status" value="1"/>
</dbReference>
<accession>A0AAV1I7Z7</accession>
<reference evidence="2 3" key="1">
    <citation type="submission" date="2023-10" db="EMBL/GenBank/DDBJ databases">
        <authorList>
            <person name="Maclean D."/>
            <person name="Macfadyen A."/>
        </authorList>
    </citation>
    <scope>NUCLEOTIDE SEQUENCE [LARGE SCALE GENOMIC DNA]</scope>
</reference>
<evidence type="ECO:0000313" key="2">
    <source>
        <dbReference type="EMBL" id="CAK0783167.1"/>
    </source>
</evidence>
<gene>
    <name evidence="2" type="ORF">CVIRNUC_006366</name>
</gene>